<evidence type="ECO:0000256" key="2">
    <source>
        <dbReference type="ARBA" id="ARBA00023125"/>
    </source>
</evidence>
<dbReference type="InterPro" id="IPR037171">
    <property type="entry name" value="NagB/RpiA_transferase-like"/>
</dbReference>
<dbReference type="PRINTS" id="PR00037">
    <property type="entry name" value="HTHLACR"/>
</dbReference>
<dbReference type="EMBL" id="JAUHPV010000003">
    <property type="protein sequence ID" value="MDN4472609.1"/>
    <property type="molecule type" value="Genomic_DNA"/>
</dbReference>
<dbReference type="InterPro" id="IPR036390">
    <property type="entry name" value="WH_DNA-bd_sf"/>
</dbReference>
<evidence type="ECO:0000313" key="6">
    <source>
        <dbReference type="Proteomes" id="UP001172738"/>
    </source>
</evidence>
<proteinExistence type="predicted"/>
<dbReference type="InterPro" id="IPR050313">
    <property type="entry name" value="Carb_Metab_HTH_regulators"/>
</dbReference>
<dbReference type="SUPFAM" id="SSF100950">
    <property type="entry name" value="NagB/RpiA/CoA transferase-like"/>
    <property type="match status" value="1"/>
</dbReference>
<organism evidence="5 6">
    <name type="scientific">Demequina zhanjiangensis</name>
    <dbReference type="NCBI Taxonomy" id="3051659"/>
    <lineage>
        <taxon>Bacteria</taxon>
        <taxon>Bacillati</taxon>
        <taxon>Actinomycetota</taxon>
        <taxon>Actinomycetes</taxon>
        <taxon>Micrococcales</taxon>
        <taxon>Demequinaceae</taxon>
        <taxon>Demequina</taxon>
    </lineage>
</organism>
<accession>A0ABT8G1L4</accession>
<keyword evidence="1" id="KW-0805">Transcription regulation</keyword>
<dbReference type="PROSITE" id="PS00894">
    <property type="entry name" value="HTH_DEOR_1"/>
    <property type="match status" value="1"/>
</dbReference>
<dbReference type="PROSITE" id="PS51000">
    <property type="entry name" value="HTH_DEOR_2"/>
    <property type="match status" value="1"/>
</dbReference>
<dbReference type="Proteomes" id="UP001172738">
    <property type="component" value="Unassembled WGS sequence"/>
</dbReference>
<dbReference type="InterPro" id="IPR001034">
    <property type="entry name" value="DeoR_HTH"/>
</dbReference>
<dbReference type="SMART" id="SM01134">
    <property type="entry name" value="DeoRC"/>
    <property type="match status" value="1"/>
</dbReference>
<evidence type="ECO:0000259" key="4">
    <source>
        <dbReference type="PROSITE" id="PS51000"/>
    </source>
</evidence>
<evidence type="ECO:0000313" key="5">
    <source>
        <dbReference type="EMBL" id="MDN4472609.1"/>
    </source>
</evidence>
<dbReference type="SUPFAM" id="SSF46785">
    <property type="entry name" value="Winged helix' DNA-binding domain"/>
    <property type="match status" value="1"/>
</dbReference>
<gene>
    <name evidence="5" type="ORF">QQX04_06340</name>
</gene>
<dbReference type="Gene3D" id="1.10.10.10">
    <property type="entry name" value="Winged helix-like DNA-binding domain superfamily/Winged helix DNA-binding domain"/>
    <property type="match status" value="1"/>
</dbReference>
<keyword evidence="3" id="KW-0804">Transcription</keyword>
<dbReference type="GO" id="GO:0003677">
    <property type="term" value="F:DNA binding"/>
    <property type="evidence" value="ECO:0007669"/>
    <property type="project" value="UniProtKB-KW"/>
</dbReference>
<comment type="caution">
    <text evidence="5">The sequence shown here is derived from an EMBL/GenBank/DDBJ whole genome shotgun (WGS) entry which is preliminary data.</text>
</comment>
<feature type="domain" description="HTH deoR-type" evidence="4">
    <location>
        <begin position="5"/>
        <end position="60"/>
    </location>
</feature>
<evidence type="ECO:0000256" key="1">
    <source>
        <dbReference type="ARBA" id="ARBA00023015"/>
    </source>
</evidence>
<protein>
    <submittedName>
        <fullName evidence="5">DeoR/GlpR family DNA-binding transcription regulator</fullName>
    </submittedName>
</protein>
<dbReference type="PANTHER" id="PTHR30363:SF44">
    <property type="entry name" value="AGA OPERON TRANSCRIPTIONAL REPRESSOR-RELATED"/>
    <property type="match status" value="1"/>
</dbReference>
<reference evidence="5" key="1">
    <citation type="submission" date="2023-06" db="EMBL/GenBank/DDBJ databases">
        <title>SYSU T00b26.</title>
        <authorList>
            <person name="Gao L."/>
            <person name="Fang B.-Z."/>
            <person name="Li W.-J."/>
        </authorList>
    </citation>
    <scope>NUCLEOTIDE SEQUENCE</scope>
    <source>
        <strain evidence="5">SYSU T00b26</strain>
    </source>
</reference>
<dbReference type="Pfam" id="PF00455">
    <property type="entry name" value="DeoRC"/>
    <property type="match status" value="1"/>
</dbReference>
<keyword evidence="6" id="KW-1185">Reference proteome</keyword>
<dbReference type="SMART" id="SM00420">
    <property type="entry name" value="HTH_DEOR"/>
    <property type="match status" value="1"/>
</dbReference>
<dbReference type="InterPro" id="IPR014036">
    <property type="entry name" value="DeoR-like_C"/>
</dbReference>
<evidence type="ECO:0000256" key="3">
    <source>
        <dbReference type="ARBA" id="ARBA00023163"/>
    </source>
</evidence>
<dbReference type="Pfam" id="PF08220">
    <property type="entry name" value="HTH_DeoR"/>
    <property type="match status" value="1"/>
</dbReference>
<keyword evidence="2 5" id="KW-0238">DNA-binding</keyword>
<name>A0ABT8G1L4_9MICO</name>
<dbReference type="InterPro" id="IPR036388">
    <property type="entry name" value="WH-like_DNA-bd_sf"/>
</dbReference>
<dbReference type="InterPro" id="IPR018356">
    <property type="entry name" value="Tscrpt_reg_HTH_DeoR_CS"/>
</dbReference>
<sequence>MSAKRDMRLQKIVELLEERGKLENAALSQELGVAELTIRRDIEHLDAQGMIRRVYGGAVLASGRSFEPPFQMRLRTRVAQKQAIAKAAVDLVPRGANVAIDFGTKAYYVACEMRDRNLQALVAPTSLQVLEVLGQRSDIRVLVPGGELKHGELSFYGSRTELFFRRHRWDLAIVSVAGVSVDPEIISDYNEDDARLKNAMVESSDRVVLLVEEHHLGAVSFSPVASTEAVTTIITDAPRDNSVAQDLAERGIEMIHVTAEEEQS</sequence>
<dbReference type="PANTHER" id="PTHR30363">
    <property type="entry name" value="HTH-TYPE TRANSCRIPTIONAL REGULATOR SRLR-RELATED"/>
    <property type="match status" value="1"/>
</dbReference>
<dbReference type="Gene3D" id="3.40.50.1360">
    <property type="match status" value="1"/>
</dbReference>
<dbReference type="RefSeq" id="WP_301127317.1">
    <property type="nucleotide sequence ID" value="NZ_JAUHPV010000003.1"/>
</dbReference>